<keyword evidence="2" id="KW-1185">Reference proteome</keyword>
<dbReference type="EMBL" id="MU865328">
    <property type="protein sequence ID" value="KAK4227687.1"/>
    <property type="molecule type" value="Genomic_DNA"/>
</dbReference>
<dbReference type="Proteomes" id="UP001301958">
    <property type="component" value="Unassembled WGS sequence"/>
</dbReference>
<reference evidence="1" key="1">
    <citation type="journal article" date="2023" name="Mol. Phylogenet. Evol.">
        <title>Genome-scale phylogeny and comparative genomics of the fungal order Sordariales.</title>
        <authorList>
            <person name="Hensen N."/>
            <person name="Bonometti L."/>
            <person name="Westerberg I."/>
            <person name="Brannstrom I.O."/>
            <person name="Guillou S."/>
            <person name="Cros-Aarteil S."/>
            <person name="Calhoun S."/>
            <person name="Haridas S."/>
            <person name="Kuo A."/>
            <person name="Mondo S."/>
            <person name="Pangilinan J."/>
            <person name="Riley R."/>
            <person name="LaButti K."/>
            <person name="Andreopoulos B."/>
            <person name="Lipzen A."/>
            <person name="Chen C."/>
            <person name="Yan M."/>
            <person name="Daum C."/>
            <person name="Ng V."/>
            <person name="Clum A."/>
            <person name="Steindorff A."/>
            <person name="Ohm R.A."/>
            <person name="Martin F."/>
            <person name="Silar P."/>
            <person name="Natvig D.O."/>
            <person name="Lalanne C."/>
            <person name="Gautier V."/>
            <person name="Ament-Velasquez S.L."/>
            <person name="Kruys A."/>
            <person name="Hutchinson M.I."/>
            <person name="Powell A.J."/>
            <person name="Barry K."/>
            <person name="Miller A.N."/>
            <person name="Grigoriev I.V."/>
            <person name="Debuchy R."/>
            <person name="Gladieux P."/>
            <person name="Hiltunen Thoren M."/>
            <person name="Johannesson H."/>
        </authorList>
    </citation>
    <scope>NUCLEOTIDE SEQUENCE</scope>
    <source>
        <strain evidence="1">CBS 990.96</strain>
    </source>
</reference>
<organism evidence="1 2">
    <name type="scientific">Podospora fimiseda</name>
    <dbReference type="NCBI Taxonomy" id="252190"/>
    <lineage>
        <taxon>Eukaryota</taxon>
        <taxon>Fungi</taxon>
        <taxon>Dikarya</taxon>
        <taxon>Ascomycota</taxon>
        <taxon>Pezizomycotina</taxon>
        <taxon>Sordariomycetes</taxon>
        <taxon>Sordariomycetidae</taxon>
        <taxon>Sordariales</taxon>
        <taxon>Podosporaceae</taxon>
        <taxon>Podospora</taxon>
    </lineage>
</organism>
<comment type="caution">
    <text evidence="1">The sequence shown here is derived from an EMBL/GenBank/DDBJ whole genome shotgun (WGS) entry which is preliminary data.</text>
</comment>
<accession>A0AAN7GZB8</accession>
<evidence type="ECO:0000313" key="2">
    <source>
        <dbReference type="Proteomes" id="UP001301958"/>
    </source>
</evidence>
<reference evidence="1" key="2">
    <citation type="submission" date="2023-05" db="EMBL/GenBank/DDBJ databases">
        <authorList>
            <consortium name="Lawrence Berkeley National Laboratory"/>
            <person name="Steindorff A."/>
            <person name="Hensen N."/>
            <person name="Bonometti L."/>
            <person name="Westerberg I."/>
            <person name="Brannstrom I.O."/>
            <person name="Guillou S."/>
            <person name="Cros-Aarteil S."/>
            <person name="Calhoun S."/>
            <person name="Haridas S."/>
            <person name="Kuo A."/>
            <person name="Mondo S."/>
            <person name="Pangilinan J."/>
            <person name="Riley R."/>
            <person name="Labutti K."/>
            <person name="Andreopoulos B."/>
            <person name="Lipzen A."/>
            <person name="Chen C."/>
            <person name="Yanf M."/>
            <person name="Daum C."/>
            <person name="Ng V."/>
            <person name="Clum A."/>
            <person name="Ohm R."/>
            <person name="Martin F."/>
            <person name="Silar P."/>
            <person name="Natvig D."/>
            <person name="Lalanne C."/>
            <person name="Gautier V."/>
            <person name="Ament-Velasquez S.L."/>
            <person name="Kruys A."/>
            <person name="Hutchinson M.I."/>
            <person name="Powell A.J."/>
            <person name="Barry K."/>
            <person name="Miller A.N."/>
            <person name="Grigoriev I.V."/>
            <person name="Debuchy R."/>
            <person name="Gladieux P."/>
            <person name="Thoren M.H."/>
            <person name="Johannesson H."/>
        </authorList>
    </citation>
    <scope>NUCLEOTIDE SEQUENCE</scope>
    <source>
        <strain evidence="1">CBS 990.96</strain>
    </source>
</reference>
<name>A0AAN7GZB8_9PEZI</name>
<sequence>MYVVFLCRQLAFMMTFGINGVTLKEGRWRVILRERKADYYSSCVYIYSTQQIGHTPSLLFPFVSFLAFAAHASRSYPWRRKSSILLRLRVEKLFLGHGLCSAAVSAALARGEVPCVISIRDRHHCVCSSCSVSKFKFSHSCFCTDGRHQGGDHRYGRRYSSATTTPVLSGTSITDELYRLGVIQYLHKSVNHGSFPPYYIITVPSFLSAASKLCLLDQFINLNNTEVAPIRTFILPCLCFLSFYNYISSVESQYSTTLFLPFTSDI</sequence>
<dbReference type="AlphaFoldDB" id="A0AAN7GZB8"/>
<proteinExistence type="predicted"/>
<protein>
    <submittedName>
        <fullName evidence="1">Uncharacterized protein</fullName>
    </submittedName>
</protein>
<evidence type="ECO:0000313" key="1">
    <source>
        <dbReference type="EMBL" id="KAK4227687.1"/>
    </source>
</evidence>
<gene>
    <name evidence="1" type="ORF">QBC38DRAFT_184932</name>
</gene>